<dbReference type="OMA" id="ETKRCAR"/>
<evidence type="ECO:0000313" key="2">
    <source>
        <dbReference type="Proteomes" id="UP000001554"/>
    </source>
</evidence>
<dbReference type="OrthoDB" id="10017812at2759"/>
<dbReference type="Proteomes" id="UP000001554">
    <property type="component" value="Chromosome 13"/>
</dbReference>
<name>A0A9J7M887_BRAFL</name>
<feature type="region of interest" description="Disordered" evidence="1">
    <location>
        <begin position="77"/>
        <end position="99"/>
    </location>
</feature>
<dbReference type="AlphaFoldDB" id="A0A9J7M887"/>
<feature type="compositionally biased region" description="Polar residues" evidence="1">
    <location>
        <begin position="328"/>
        <end position="337"/>
    </location>
</feature>
<gene>
    <name evidence="3" type="primary">LOC118429570</name>
</gene>
<protein>
    <submittedName>
        <fullName evidence="3">Uncharacterized protein LOC118429570</fullName>
    </submittedName>
</protein>
<evidence type="ECO:0000256" key="1">
    <source>
        <dbReference type="SAM" id="MobiDB-lite"/>
    </source>
</evidence>
<proteinExistence type="predicted"/>
<dbReference type="GeneID" id="118429570"/>
<feature type="compositionally biased region" description="Polar residues" evidence="1">
    <location>
        <begin position="373"/>
        <end position="388"/>
    </location>
</feature>
<accession>A0A9J7M887</accession>
<reference evidence="2" key="1">
    <citation type="journal article" date="2020" name="Nat. Ecol. Evol.">
        <title>Deeply conserved synteny resolves early events in vertebrate evolution.</title>
        <authorList>
            <person name="Simakov O."/>
            <person name="Marletaz F."/>
            <person name="Yue J.X."/>
            <person name="O'Connell B."/>
            <person name="Jenkins J."/>
            <person name="Brandt A."/>
            <person name="Calef R."/>
            <person name="Tung C.H."/>
            <person name="Huang T.K."/>
            <person name="Schmutz J."/>
            <person name="Satoh N."/>
            <person name="Yu J.K."/>
            <person name="Putnam N.H."/>
            <person name="Green R.E."/>
            <person name="Rokhsar D.S."/>
        </authorList>
    </citation>
    <scope>NUCLEOTIDE SEQUENCE [LARGE SCALE GENOMIC DNA]</scope>
    <source>
        <strain evidence="2">S238N-H82</strain>
    </source>
</reference>
<sequence length="425" mass="46847">MAAGKVAGPELDIHRLYMAQKNKMDYYMTARQKATDSLQTGGGATTVWNQHVLRNVPTKRAALQQGINRLNSSTFGRLRPSPLGGTRARPLGTSRSMSAMSRGRRFHQLQDFLLGEDFFQDDDDLALTCMKLHEVVVVGTASKMSYRETKPEEKLQQQQNVVSTTSVYPVQLPAIEGQKSLIEPMAQESVVATKRTSKTGKHLRNKLARRQAPKTSSRAWEQPRPKSCNETESSDLDLDSNATPHECQPQTIEGITDPRPKSVSGLKPVKGVHSPNQQCTDDASTELLTASKSHSLRSTNRITPPVLKLSPLTYFEVDRNNLCISDTLTTTTQSSPRPLSLPNRARRASEPAISVVAPPEKRTDSPPRKSIIRSKSTDGTSCDSSSESEGGRPETKRCARTVRFMGMEVKIYAPDAPVIEISHKG</sequence>
<evidence type="ECO:0000313" key="3">
    <source>
        <dbReference type="RefSeq" id="XP_035695993.1"/>
    </source>
</evidence>
<dbReference type="KEGG" id="bfo:118429570"/>
<organism evidence="2 3">
    <name type="scientific">Branchiostoma floridae</name>
    <name type="common">Florida lancelet</name>
    <name type="synonym">Amphioxus</name>
    <dbReference type="NCBI Taxonomy" id="7739"/>
    <lineage>
        <taxon>Eukaryota</taxon>
        <taxon>Metazoa</taxon>
        <taxon>Chordata</taxon>
        <taxon>Cephalochordata</taxon>
        <taxon>Leptocardii</taxon>
        <taxon>Amphioxiformes</taxon>
        <taxon>Branchiostomatidae</taxon>
        <taxon>Branchiostoma</taxon>
    </lineage>
</organism>
<feature type="compositionally biased region" description="Basic residues" evidence="1">
    <location>
        <begin position="195"/>
        <end position="212"/>
    </location>
</feature>
<feature type="compositionally biased region" description="Polar residues" evidence="1">
    <location>
        <begin position="240"/>
        <end position="253"/>
    </location>
</feature>
<feature type="region of interest" description="Disordered" evidence="1">
    <location>
        <begin position="328"/>
        <end position="397"/>
    </location>
</feature>
<reference evidence="3" key="2">
    <citation type="submission" date="2025-08" db="UniProtKB">
        <authorList>
            <consortium name="RefSeq"/>
        </authorList>
    </citation>
    <scope>IDENTIFICATION</scope>
    <source>
        <strain evidence="3">S238N-H82</strain>
        <tissue evidence="3">Testes</tissue>
    </source>
</reference>
<feature type="region of interest" description="Disordered" evidence="1">
    <location>
        <begin position="192"/>
        <end position="279"/>
    </location>
</feature>
<dbReference type="RefSeq" id="XP_035695993.1">
    <property type="nucleotide sequence ID" value="XM_035840100.1"/>
</dbReference>
<keyword evidence="2" id="KW-1185">Reference proteome</keyword>